<comment type="caution">
    <text evidence="1">The sequence shown here is derived from an EMBL/GenBank/DDBJ whole genome shotgun (WGS) entry which is preliminary data.</text>
</comment>
<dbReference type="Proteomes" id="UP000233551">
    <property type="component" value="Unassembled WGS sequence"/>
</dbReference>
<evidence type="ECO:0000313" key="2">
    <source>
        <dbReference type="Proteomes" id="UP000233551"/>
    </source>
</evidence>
<protein>
    <submittedName>
        <fullName evidence="1">Uncharacterized protein</fullName>
    </submittedName>
</protein>
<reference evidence="1 2" key="1">
    <citation type="submission" date="2017-11" db="EMBL/GenBank/DDBJ databases">
        <title>De-novo sequencing of pomegranate (Punica granatum L.) genome.</title>
        <authorList>
            <person name="Akparov Z."/>
            <person name="Amiraslanov A."/>
            <person name="Hajiyeva S."/>
            <person name="Abbasov M."/>
            <person name="Kaur K."/>
            <person name="Hamwieh A."/>
            <person name="Solovyev V."/>
            <person name="Salamov A."/>
            <person name="Braich B."/>
            <person name="Kosarev P."/>
            <person name="Mahmoud A."/>
            <person name="Hajiyev E."/>
            <person name="Babayeva S."/>
            <person name="Izzatullayeva V."/>
            <person name="Mammadov A."/>
            <person name="Mammadov A."/>
            <person name="Sharifova S."/>
            <person name="Ojaghi J."/>
            <person name="Eynullazada K."/>
            <person name="Bayramov B."/>
            <person name="Abdulazimova A."/>
            <person name="Shahmuradov I."/>
        </authorList>
    </citation>
    <scope>NUCLEOTIDE SEQUENCE [LARGE SCALE GENOMIC DNA]</scope>
    <source>
        <strain evidence="2">cv. AG2017</strain>
        <tissue evidence="1">Leaf</tissue>
    </source>
</reference>
<name>A0A2I0KNW4_PUNGR</name>
<dbReference type="AlphaFoldDB" id="A0A2I0KNW4"/>
<evidence type="ECO:0000313" key="1">
    <source>
        <dbReference type="EMBL" id="PKI70178.1"/>
    </source>
</evidence>
<keyword evidence="2" id="KW-1185">Reference proteome</keyword>
<proteinExistence type="predicted"/>
<gene>
    <name evidence="1" type="ORF">CRG98_009428</name>
</gene>
<dbReference type="EMBL" id="PGOL01000468">
    <property type="protein sequence ID" value="PKI70178.1"/>
    <property type="molecule type" value="Genomic_DNA"/>
</dbReference>
<accession>A0A2I0KNW4</accession>
<organism evidence="1 2">
    <name type="scientific">Punica granatum</name>
    <name type="common">Pomegranate</name>
    <dbReference type="NCBI Taxonomy" id="22663"/>
    <lineage>
        <taxon>Eukaryota</taxon>
        <taxon>Viridiplantae</taxon>
        <taxon>Streptophyta</taxon>
        <taxon>Embryophyta</taxon>
        <taxon>Tracheophyta</taxon>
        <taxon>Spermatophyta</taxon>
        <taxon>Magnoliopsida</taxon>
        <taxon>eudicotyledons</taxon>
        <taxon>Gunneridae</taxon>
        <taxon>Pentapetalae</taxon>
        <taxon>rosids</taxon>
        <taxon>malvids</taxon>
        <taxon>Myrtales</taxon>
        <taxon>Lythraceae</taxon>
        <taxon>Punica</taxon>
    </lineage>
</organism>
<sequence length="74" mass="8027">MKPLPVAATVTATGSLHHASILLSDTGGSAGGRKWWQGLWKWLEGVLVVEEEDGIRGIISDFQKFKIAMKVGIH</sequence>